<evidence type="ECO:0000256" key="3">
    <source>
        <dbReference type="ARBA" id="ARBA00022763"/>
    </source>
</evidence>
<dbReference type="RefSeq" id="WP_188321063.1">
    <property type="nucleotide sequence ID" value="NZ_CP060203.1"/>
</dbReference>
<dbReference type="PANTHER" id="PTHR31212">
    <property type="entry name" value="ALPHA-KETOGLUTARATE-DEPENDENT DIOXYGENASE ALKB HOMOLOG 3"/>
    <property type="match status" value="1"/>
</dbReference>
<keyword evidence="4" id="KW-0460">Magnesium</keyword>
<evidence type="ECO:0000256" key="2">
    <source>
        <dbReference type="ARBA" id="ARBA00022723"/>
    </source>
</evidence>
<dbReference type="Gene3D" id="2.60.120.590">
    <property type="entry name" value="Alpha-ketoglutarate-dependent dioxygenase AlkB-like"/>
    <property type="match status" value="1"/>
</dbReference>
<dbReference type="GO" id="GO:0140097">
    <property type="term" value="F:catalytic activity, acting on DNA"/>
    <property type="evidence" value="ECO:0007669"/>
    <property type="project" value="UniProtKB-ARBA"/>
</dbReference>
<evidence type="ECO:0000256" key="4">
    <source>
        <dbReference type="ARBA" id="ARBA00022842"/>
    </source>
</evidence>
<evidence type="ECO:0000256" key="7">
    <source>
        <dbReference type="ARBA" id="ARBA00023004"/>
    </source>
</evidence>
<name>A0A7H1DW35_9FLAO</name>
<evidence type="ECO:0000259" key="9">
    <source>
        <dbReference type="PROSITE" id="PS51471"/>
    </source>
</evidence>
<dbReference type="GO" id="GO:0051213">
    <property type="term" value="F:dioxygenase activity"/>
    <property type="evidence" value="ECO:0007669"/>
    <property type="project" value="UniProtKB-KW"/>
</dbReference>
<keyword evidence="2" id="KW-0479">Metal-binding</keyword>
<protein>
    <submittedName>
        <fullName evidence="10">Alpha-ketoglutarate-dependent dioxygenase AlkB</fullName>
    </submittedName>
</protein>
<evidence type="ECO:0000256" key="1">
    <source>
        <dbReference type="ARBA" id="ARBA00001954"/>
    </source>
</evidence>
<dbReference type="GO" id="GO:0016705">
    <property type="term" value="F:oxidoreductase activity, acting on paired donors, with incorporation or reduction of molecular oxygen"/>
    <property type="evidence" value="ECO:0007669"/>
    <property type="project" value="UniProtKB-ARBA"/>
</dbReference>
<keyword evidence="8" id="KW-0234">DNA repair</keyword>
<dbReference type="InterPro" id="IPR032854">
    <property type="entry name" value="ALKBH3"/>
</dbReference>
<evidence type="ECO:0000256" key="5">
    <source>
        <dbReference type="ARBA" id="ARBA00022964"/>
    </source>
</evidence>
<sequence>MDLFGNLADANHNLLPKDGTVNYFGKILEKEEADAFYRQLLQNIEWKNDEAIIFGKKILTKRKVAWFGDDHFEYTYSNSTKKAFLWTPELLKLKALTEEKTGEKFNSCLLNLYHSGDEGMAYHSDGEKDLKKNGAIASLSFGAERKFSFKHKFTKEKVDLLLEHGSLLVMKDQTQSFWLHRLPPTKKVFTPRINLTFRTIVKEENIENQ</sequence>
<dbReference type="GO" id="GO:0006307">
    <property type="term" value="P:DNA alkylation repair"/>
    <property type="evidence" value="ECO:0007669"/>
    <property type="project" value="InterPro"/>
</dbReference>
<dbReference type="PANTHER" id="PTHR31212:SF4">
    <property type="entry name" value="ALPHA-KETOGLUTARATE-DEPENDENT DIOXYGENASE ALKB HOMOLOG 3"/>
    <property type="match status" value="1"/>
</dbReference>
<evidence type="ECO:0000313" key="11">
    <source>
        <dbReference type="Proteomes" id="UP000516438"/>
    </source>
</evidence>
<accession>A0A7H1DW35</accession>
<dbReference type="PROSITE" id="PS51471">
    <property type="entry name" value="FE2OG_OXY"/>
    <property type="match status" value="1"/>
</dbReference>
<dbReference type="AlphaFoldDB" id="A0A7H1DW35"/>
<dbReference type="SUPFAM" id="SSF51197">
    <property type="entry name" value="Clavaminate synthase-like"/>
    <property type="match status" value="1"/>
</dbReference>
<dbReference type="Pfam" id="PF13532">
    <property type="entry name" value="2OG-FeII_Oxy_2"/>
    <property type="match status" value="1"/>
</dbReference>
<evidence type="ECO:0000256" key="8">
    <source>
        <dbReference type="ARBA" id="ARBA00023204"/>
    </source>
</evidence>
<dbReference type="GO" id="GO:0046872">
    <property type="term" value="F:metal ion binding"/>
    <property type="evidence" value="ECO:0007669"/>
    <property type="project" value="UniProtKB-KW"/>
</dbReference>
<comment type="cofactor">
    <cofactor evidence="1">
        <name>Fe(2+)</name>
        <dbReference type="ChEBI" id="CHEBI:29033"/>
    </cofactor>
</comment>
<feature type="domain" description="Fe2OG dioxygenase" evidence="9">
    <location>
        <begin position="104"/>
        <end position="201"/>
    </location>
</feature>
<keyword evidence="11" id="KW-1185">Reference proteome</keyword>
<dbReference type="InterPro" id="IPR005123">
    <property type="entry name" value="Oxoglu/Fe-dep_dioxygenase_dom"/>
</dbReference>
<gene>
    <name evidence="10" type="ORF">H0S70_12800</name>
</gene>
<evidence type="ECO:0000313" key="10">
    <source>
        <dbReference type="EMBL" id="QNS41193.1"/>
    </source>
</evidence>
<dbReference type="GO" id="GO:0016787">
    <property type="term" value="F:hydrolase activity"/>
    <property type="evidence" value="ECO:0007669"/>
    <property type="project" value="UniProtKB-ARBA"/>
</dbReference>
<keyword evidence="3" id="KW-0227">DNA damage</keyword>
<organism evidence="10 11">
    <name type="scientific">Chryseobacterium manosquense</name>
    <dbReference type="NCBI Taxonomy" id="2754694"/>
    <lineage>
        <taxon>Bacteria</taxon>
        <taxon>Pseudomonadati</taxon>
        <taxon>Bacteroidota</taxon>
        <taxon>Flavobacteriia</taxon>
        <taxon>Flavobacteriales</taxon>
        <taxon>Weeksellaceae</taxon>
        <taxon>Chryseobacterium group</taxon>
        <taxon>Chryseobacterium</taxon>
    </lineage>
</organism>
<dbReference type="KEGG" id="cmaq:H0S70_12800"/>
<keyword evidence="7" id="KW-0408">Iron</keyword>
<reference evidence="10 11" key="1">
    <citation type="submission" date="2020-07" db="EMBL/GenBank/DDBJ databases">
        <title>Complete genome and description of Chryseobacterium manosquense strain Marseille-Q2069 sp. nov.</title>
        <authorList>
            <person name="Boxberger M."/>
        </authorList>
    </citation>
    <scope>NUCLEOTIDE SEQUENCE [LARGE SCALE GENOMIC DNA]</scope>
    <source>
        <strain evidence="10 11">Marseille-Q2069</strain>
    </source>
</reference>
<keyword evidence="6" id="KW-0560">Oxidoreductase</keyword>
<dbReference type="InterPro" id="IPR027450">
    <property type="entry name" value="AlkB-like"/>
</dbReference>
<proteinExistence type="predicted"/>
<dbReference type="EMBL" id="CP060203">
    <property type="protein sequence ID" value="QNS41193.1"/>
    <property type="molecule type" value="Genomic_DNA"/>
</dbReference>
<keyword evidence="5 10" id="KW-0223">Dioxygenase</keyword>
<dbReference type="InterPro" id="IPR037151">
    <property type="entry name" value="AlkB-like_sf"/>
</dbReference>
<dbReference type="FunFam" id="2.60.120.590:FF:000004">
    <property type="entry name" value="DNA oxidative demethylase ALKBH2"/>
    <property type="match status" value="1"/>
</dbReference>
<evidence type="ECO:0000256" key="6">
    <source>
        <dbReference type="ARBA" id="ARBA00023002"/>
    </source>
</evidence>
<dbReference type="Proteomes" id="UP000516438">
    <property type="component" value="Chromosome"/>
</dbReference>
<dbReference type="GO" id="GO:0032451">
    <property type="term" value="F:demethylase activity"/>
    <property type="evidence" value="ECO:0007669"/>
    <property type="project" value="UniProtKB-ARBA"/>
</dbReference>